<keyword evidence="3" id="KW-1185">Reference proteome</keyword>
<protein>
    <submittedName>
        <fullName evidence="2">Uncharacterized protein</fullName>
    </submittedName>
</protein>
<name>A0A1V8S953_9PEZI</name>
<dbReference type="EMBL" id="NAJO01000090">
    <property type="protein sequence ID" value="OQN95527.1"/>
    <property type="molecule type" value="Genomic_DNA"/>
</dbReference>
<accession>A0A1V8S953</accession>
<dbReference type="Proteomes" id="UP000192596">
    <property type="component" value="Unassembled WGS sequence"/>
</dbReference>
<dbReference type="AlphaFoldDB" id="A0A1V8S953"/>
<evidence type="ECO:0000313" key="3">
    <source>
        <dbReference type="Proteomes" id="UP000192596"/>
    </source>
</evidence>
<sequence length="95" mass="10322">MTKLCATSPAITAGVCVGLIVLGILCLTLSALQHKPELAPIISFEEVAEARLQHQHKKQEAAKRNVAAAVHENFKTWASRTSIQRPGLVPTDPLW</sequence>
<dbReference type="InParanoid" id="A0A1V8S953"/>
<proteinExistence type="predicted"/>
<evidence type="ECO:0000313" key="2">
    <source>
        <dbReference type="EMBL" id="OQN95527.1"/>
    </source>
</evidence>
<reference evidence="3" key="1">
    <citation type="submission" date="2017-03" db="EMBL/GenBank/DDBJ databases">
        <title>Genomes of endolithic fungi from Antarctica.</title>
        <authorList>
            <person name="Coleine C."/>
            <person name="Masonjones S."/>
            <person name="Stajich J.E."/>
        </authorList>
    </citation>
    <scope>NUCLEOTIDE SEQUENCE [LARGE SCALE GENOMIC DNA]</scope>
    <source>
        <strain evidence="3">CCFEE 5527</strain>
    </source>
</reference>
<organism evidence="2 3">
    <name type="scientific">Cryoendolithus antarcticus</name>
    <dbReference type="NCBI Taxonomy" id="1507870"/>
    <lineage>
        <taxon>Eukaryota</taxon>
        <taxon>Fungi</taxon>
        <taxon>Dikarya</taxon>
        <taxon>Ascomycota</taxon>
        <taxon>Pezizomycotina</taxon>
        <taxon>Dothideomycetes</taxon>
        <taxon>Dothideomycetidae</taxon>
        <taxon>Cladosporiales</taxon>
        <taxon>Cladosporiaceae</taxon>
        <taxon>Cryoendolithus</taxon>
    </lineage>
</organism>
<keyword evidence="1" id="KW-0812">Transmembrane</keyword>
<comment type="caution">
    <text evidence="2">The sequence shown here is derived from an EMBL/GenBank/DDBJ whole genome shotgun (WGS) entry which is preliminary data.</text>
</comment>
<evidence type="ECO:0000256" key="1">
    <source>
        <dbReference type="SAM" id="Phobius"/>
    </source>
</evidence>
<feature type="transmembrane region" description="Helical" evidence="1">
    <location>
        <begin position="12"/>
        <end position="32"/>
    </location>
</feature>
<keyword evidence="1" id="KW-1133">Transmembrane helix</keyword>
<gene>
    <name evidence="2" type="ORF">B0A48_18510</name>
</gene>
<keyword evidence="1" id="KW-0472">Membrane</keyword>